<protein>
    <recommendedName>
        <fullName evidence="3">SAP domain-containing protein</fullName>
    </recommendedName>
</protein>
<dbReference type="AlphaFoldDB" id="A0A812NMA7"/>
<name>A0A812NMA7_SYMPI</name>
<dbReference type="Proteomes" id="UP000649617">
    <property type="component" value="Unassembled WGS sequence"/>
</dbReference>
<accession>A0A812NMA7</accession>
<comment type="caution">
    <text evidence="1">The sequence shown here is derived from an EMBL/GenBank/DDBJ whole genome shotgun (WGS) entry which is preliminary data.</text>
</comment>
<dbReference type="EMBL" id="CAJNIZ010010674">
    <property type="protein sequence ID" value="CAE7304637.1"/>
    <property type="molecule type" value="Genomic_DNA"/>
</dbReference>
<proteinExistence type="predicted"/>
<dbReference type="OrthoDB" id="490947at2759"/>
<evidence type="ECO:0000313" key="2">
    <source>
        <dbReference type="Proteomes" id="UP000649617"/>
    </source>
</evidence>
<keyword evidence="2" id="KW-1185">Reference proteome</keyword>
<reference evidence="1" key="1">
    <citation type="submission" date="2021-02" db="EMBL/GenBank/DDBJ databases">
        <authorList>
            <person name="Dougan E. K."/>
            <person name="Rhodes N."/>
            <person name="Thang M."/>
            <person name="Chan C."/>
        </authorList>
    </citation>
    <scope>NUCLEOTIDE SEQUENCE</scope>
</reference>
<gene>
    <name evidence="1" type="ORF">SPIL2461_LOCUS6886</name>
</gene>
<feature type="non-terminal residue" evidence="1">
    <location>
        <position position="1"/>
    </location>
</feature>
<evidence type="ECO:0000313" key="1">
    <source>
        <dbReference type="EMBL" id="CAE7304637.1"/>
    </source>
</evidence>
<sequence length="281" mass="30387">SFSALDKAGLAARCSHHNLPANGTKGVMTQALRRHWEEQVDLATRLATGVLPDRSLRGDNAAAGANGAEVVASATHDAVDRAQPGAAAEWLASCKEDGSASSWSSWGSPLTAETASKNVATDSNDAVEAARDILGGKIRLEKHIPTAFANVKASIAEFFTGKDQRRGLWRSIFYVASAFLTGQQRSFQRDVLCRDDESQEPVPALPHPQRGARVCNISFGWDETKQAHVTNARLQKGGEEGTERLCFSSLGTFVLMWSRSDSLYAAILQALHVWGRSLFHV</sequence>
<organism evidence="1 2">
    <name type="scientific">Symbiodinium pilosum</name>
    <name type="common">Dinoflagellate</name>
    <dbReference type="NCBI Taxonomy" id="2952"/>
    <lineage>
        <taxon>Eukaryota</taxon>
        <taxon>Sar</taxon>
        <taxon>Alveolata</taxon>
        <taxon>Dinophyceae</taxon>
        <taxon>Suessiales</taxon>
        <taxon>Symbiodiniaceae</taxon>
        <taxon>Symbiodinium</taxon>
    </lineage>
</organism>
<evidence type="ECO:0008006" key="3">
    <source>
        <dbReference type="Google" id="ProtNLM"/>
    </source>
</evidence>